<name>A0A162PMM1_PHYB8</name>
<dbReference type="GeneID" id="29003376"/>
<sequence>MHVFVYPMQIHLIGIAENIILSFSLTLRFSSNQYLFTTVEIRPEVVEKVIYDMVLSRVRSIELSVERCSSIREAIRFGAKYVSDRMVEAINSLECLSRGNSKLKISSRVFIIFGPLFTRPQGKDLYPFELDVFQEAEDMLVTGSCVKGC</sequence>
<dbReference type="AlphaFoldDB" id="A0A162PMM1"/>
<dbReference type="Proteomes" id="UP000077315">
    <property type="component" value="Unassembled WGS sequence"/>
</dbReference>
<proteinExistence type="predicted"/>
<dbReference type="EMBL" id="KV440979">
    <property type="protein sequence ID" value="OAD74307.1"/>
    <property type="molecule type" value="Genomic_DNA"/>
</dbReference>
<keyword evidence="2" id="KW-1185">Reference proteome</keyword>
<evidence type="ECO:0000313" key="1">
    <source>
        <dbReference type="EMBL" id="OAD74307.1"/>
    </source>
</evidence>
<gene>
    <name evidence="1" type="ORF">PHYBLDRAFT_71424</name>
</gene>
<dbReference type="InParanoid" id="A0A162PMM1"/>
<dbReference type="VEuPathDB" id="FungiDB:PHYBLDRAFT_71424"/>
<reference evidence="2" key="1">
    <citation type="submission" date="2015-06" db="EMBL/GenBank/DDBJ databases">
        <title>Expansion of signal transduction pathways in fungi by whole-genome duplication.</title>
        <authorList>
            <consortium name="DOE Joint Genome Institute"/>
            <person name="Corrochano L.M."/>
            <person name="Kuo A."/>
            <person name="Marcet-Houben M."/>
            <person name="Polaino S."/>
            <person name="Salamov A."/>
            <person name="Villalobos J.M."/>
            <person name="Alvarez M.I."/>
            <person name="Avalos J."/>
            <person name="Benito E.P."/>
            <person name="Benoit I."/>
            <person name="Burger G."/>
            <person name="Camino L.P."/>
            <person name="Canovas D."/>
            <person name="Cerda-Olmedo E."/>
            <person name="Cheng J.-F."/>
            <person name="Dominguez A."/>
            <person name="Elias M."/>
            <person name="Eslava A.P."/>
            <person name="Glaser F."/>
            <person name="Grimwood J."/>
            <person name="Gutierrez G."/>
            <person name="Heitman J."/>
            <person name="Henrissat B."/>
            <person name="Iturriaga E.A."/>
            <person name="Lang B.F."/>
            <person name="Lavin J.L."/>
            <person name="Lee S."/>
            <person name="Li W."/>
            <person name="Lindquist E."/>
            <person name="Lopez-Garcia S."/>
            <person name="Luque E.M."/>
            <person name="Marcos A.T."/>
            <person name="Martin J."/>
            <person name="McCluskey K."/>
            <person name="Medina H.R."/>
            <person name="Miralles-Duran A."/>
            <person name="Miyazaki A."/>
            <person name="Munoz-Torres E."/>
            <person name="Oguiza J.A."/>
            <person name="Ohm R."/>
            <person name="Olmedo M."/>
            <person name="Orejas M."/>
            <person name="Ortiz-Castellanos L."/>
            <person name="Pisabarro A.G."/>
            <person name="Rodriguez-Romero J."/>
            <person name="Ruiz-Herrera J."/>
            <person name="Ruiz-Vazquez R."/>
            <person name="Sanz C."/>
            <person name="Schackwitz W."/>
            <person name="Schmutz J."/>
            <person name="Shahriari M."/>
            <person name="Shelest E."/>
            <person name="Silva-Franco F."/>
            <person name="Soanes D."/>
            <person name="Syed K."/>
            <person name="Tagua V.G."/>
            <person name="Talbot N.J."/>
            <person name="Thon M."/>
            <person name="De vries R.P."/>
            <person name="Wiebenga A."/>
            <person name="Yadav J.S."/>
            <person name="Braun E.L."/>
            <person name="Baker S."/>
            <person name="Garre V."/>
            <person name="Horwitz B."/>
            <person name="Torres-Martinez S."/>
            <person name="Idnurm A."/>
            <person name="Herrera-Estrella A."/>
            <person name="Gabaldon T."/>
            <person name="Grigoriev I.V."/>
        </authorList>
    </citation>
    <scope>NUCLEOTIDE SEQUENCE [LARGE SCALE GENOMIC DNA]</scope>
    <source>
        <strain evidence="2">NRRL 1555(-)</strain>
    </source>
</reference>
<organism evidence="1 2">
    <name type="scientific">Phycomyces blakesleeanus (strain ATCC 8743b / DSM 1359 / FGSC 10004 / NBRC 33097 / NRRL 1555)</name>
    <dbReference type="NCBI Taxonomy" id="763407"/>
    <lineage>
        <taxon>Eukaryota</taxon>
        <taxon>Fungi</taxon>
        <taxon>Fungi incertae sedis</taxon>
        <taxon>Mucoromycota</taxon>
        <taxon>Mucoromycotina</taxon>
        <taxon>Mucoromycetes</taxon>
        <taxon>Mucorales</taxon>
        <taxon>Phycomycetaceae</taxon>
        <taxon>Phycomyces</taxon>
    </lineage>
</organism>
<protein>
    <submittedName>
        <fullName evidence="1">Uncharacterized protein</fullName>
    </submittedName>
</protein>
<dbReference type="RefSeq" id="XP_018292347.1">
    <property type="nucleotide sequence ID" value="XM_018442470.1"/>
</dbReference>
<accession>A0A162PMM1</accession>
<evidence type="ECO:0000313" key="2">
    <source>
        <dbReference type="Proteomes" id="UP000077315"/>
    </source>
</evidence>